<dbReference type="AlphaFoldDB" id="A0A150J5V8"/>
<dbReference type="GO" id="GO:0003676">
    <property type="term" value="F:nucleic acid binding"/>
    <property type="evidence" value="ECO:0007669"/>
    <property type="project" value="InterPro"/>
</dbReference>
<evidence type="ECO:0000313" key="2">
    <source>
        <dbReference type="Proteomes" id="UP000075398"/>
    </source>
</evidence>
<evidence type="ECO:0008006" key="3">
    <source>
        <dbReference type="Google" id="ProtNLM"/>
    </source>
</evidence>
<dbReference type="EMBL" id="LNGC01000019">
    <property type="protein sequence ID" value="KYC52637.1"/>
    <property type="molecule type" value="Genomic_DNA"/>
</dbReference>
<accession>A0A150J5V8</accession>
<dbReference type="InterPro" id="IPR002052">
    <property type="entry name" value="DNA_methylase_N6_adenine_CS"/>
</dbReference>
<sequence>MKIPLRHGSPDDFQTPEIALLPLLPYLKKDWTIWECAEGKGNLVLGMQKFGYNVVGTDILTGNNFLDENNYKEFDCIVTNPPFKYKQQFLERCYNLKKPFALLLPLTTFETEKRQQLFKKYGVEVIFFDKRINFETPNKIEKSSSWFATAWFTHGLNIGKQLTFEKLGG</sequence>
<evidence type="ECO:0000313" key="1">
    <source>
        <dbReference type="EMBL" id="KYC52637.1"/>
    </source>
</evidence>
<dbReference type="GO" id="GO:0032259">
    <property type="term" value="P:methylation"/>
    <property type="evidence" value="ECO:0007669"/>
    <property type="project" value="InterPro"/>
</dbReference>
<protein>
    <recommendedName>
        <fullName evidence="3">tRNA (Adenine-N(6)-)-methyltransferase</fullName>
    </recommendedName>
</protein>
<dbReference type="InterPro" id="IPR029063">
    <property type="entry name" value="SAM-dependent_MTases_sf"/>
</dbReference>
<reference evidence="1 2" key="1">
    <citation type="journal article" date="2016" name="ISME J.">
        <title>Chasing the elusive Euryarchaeota class WSA2: genomes reveal a uniquely fastidious methyl-reducing methanogen.</title>
        <authorList>
            <person name="Nobu M.K."/>
            <person name="Narihiro T."/>
            <person name="Kuroda K."/>
            <person name="Mei R."/>
            <person name="Liu W.T."/>
        </authorList>
    </citation>
    <scope>NUCLEOTIDE SEQUENCE [LARGE SCALE GENOMIC DNA]</scope>
    <source>
        <strain evidence="1">U1lsi0528_Bin055</strain>
    </source>
</reference>
<name>A0A150J5V8_9EURY</name>
<dbReference type="Gene3D" id="3.40.50.150">
    <property type="entry name" value="Vaccinia Virus protein VP39"/>
    <property type="match status" value="1"/>
</dbReference>
<dbReference type="GO" id="GO:0008168">
    <property type="term" value="F:methyltransferase activity"/>
    <property type="evidence" value="ECO:0007669"/>
    <property type="project" value="InterPro"/>
</dbReference>
<dbReference type="SUPFAM" id="SSF53335">
    <property type="entry name" value="S-adenosyl-L-methionine-dependent methyltransferases"/>
    <property type="match status" value="1"/>
</dbReference>
<organism evidence="1 2">
    <name type="scientific">Candidatus Methanofastidiosum methylothiophilum</name>
    <dbReference type="NCBI Taxonomy" id="1705564"/>
    <lineage>
        <taxon>Archaea</taxon>
        <taxon>Methanobacteriati</taxon>
        <taxon>Methanobacteriota</taxon>
        <taxon>Stenosarchaea group</taxon>
        <taxon>Candidatus Methanofastidiosia</taxon>
        <taxon>Candidatus Methanofastidiosales</taxon>
        <taxon>Candidatus Methanofastidiosaceae</taxon>
        <taxon>Candidatus Methanofastidiosum</taxon>
    </lineage>
</organism>
<comment type="caution">
    <text evidence="1">The sequence shown here is derived from an EMBL/GenBank/DDBJ whole genome shotgun (WGS) entry which is preliminary data.</text>
</comment>
<dbReference type="Proteomes" id="UP000075398">
    <property type="component" value="Unassembled WGS sequence"/>
</dbReference>
<proteinExistence type="predicted"/>
<dbReference type="PROSITE" id="PS00092">
    <property type="entry name" value="N6_MTASE"/>
    <property type="match status" value="1"/>
</dbReference>
<gene>
    <name evidence="1" type="ORF">AMQ22_00687</name>
</gene>